<name>A0A0C2LZF8_9RICK</name>
<proteinExistence type="inferred from homology"/>
<dbReference type="GO" id="GO:0006351">
    <property type="term" value="P:DNA-templated transcription"/>
    <property type="evidence" value="ECO:0007669"/>
    <property type="project" value="TreeGrafter"/>
</dbReference>
<evidence type="ECO:0008006" key="5">
    <source>
        <dbReference type="Google" id="ProtNLM"/>
    </source>
</evidence>
<dbReference type="InterPro" id="IPR007337">
    <property type="entry name" value="RelB/DinJ"/>
</dbReference>
<dbReference type="RefSeq" id="WP_040257140.1">
    <property type="nucleotide sequence ID" value="NZ_CP116496.1"/>
</dbReference>
<keyword evidence="2" id="KW-1277">Toxin-antitoxin system</keyword>
<dbReference type="GO" id="GO:0006355">
    <property type="term" value="P:regulation of DNA-templated transcription"/>
    <property type="evidence" value="ECO:0007669"/>
    <property type="project" value="InterPro"/>
</dbReference>
<accession>A0A0C2LZF8</accession>
<evidence type="ECO:0000313" key="3">
    <source>
        <dbReference type="EMBL" id="KIJ88812.1"/>
    </source>
</evidence>
<gene>
    <name evidence="3" type="ORF">SB78_03380</name>
</gene>
<evidence type="ECO:0000313" key="4">
    <source>
        <dbReference type="Proteomes" id="UP000031952"/>
    </source>
</evidence>
<dbReference type="GO" id="GO:0015643">
    <property type="term" value="F:toxic substance binding"/>
    <property type="evidence" value="ECO:0007669"/>
    <property type="project" value="InterPro"/>
</dbReference>
<reference evidence="3 4" key="1">
    <citation type="submission" date="2014-12" db="EMBL/GenBank/DDBJ databases">
        <title>Whole genome sequence of Candidatus Rickettsia asemboensis strain NMRCii isolated from cat fleas in west Kenya.</title>
        <authorList>
            <person name="Jima D."/>
            <person name="Luce-Fedrow A."/>
            <person name="Yang Y."/>
            <person name="Maina A.N."/>
            <person name="Snesrud E.C."/>
            <person name="Jarman R.G."/>
            <person name="Richards A.L."/>
            <person name="Hang J."/>
        </authorList>
    </citation>
    <scope>NUCLEOTIDE SEQUENCE [LARGE SCALE GENOMIC DNA]</scope>
    <source>
        <strain evidence="3 4">NMRCii</strain>
    </source>
</reference>
<dbReference type="InterPro" id="IPR026262">
    <property type="entry name" value="DinJ"/>
</dbReference>
<evidence type="ECO:0000256" key="1">
    <source>
        <dbReference type="ARBA" id="ARBA00010562"/>
    </source>
</evidence>
<dbReference type="PANTHER" id="PTHR38781">
    <property type="entry name" value="ANTITOXIN DINJ-RELATED"/>
    <property type="match status" value="1"/>
</dbReference>
<dbReference type="Proteomes" id="UP000031952">
    <property type="component" value="Unassembled WGS sequence"/>
</dbReference>
<dbReference type="GO" id="GO:0044010">
    <property type="term" value="P:single-species biofilm formation"/>
    <property type="evidence" value="ECO:0007669"/>
    <property type="project" value="InterPro"/>
</dbReference>
<comment type="caution">
    <text evidence="3">The sequence shown here is derived from an EMBL/GenBank/DDBJ whole genome shotgun (WGS) entry which is preliminary data.</text>
</comment>
<organism evidence="3 4">
    <name type="scientific">Rickettsia asembonensis</name>
    <dbReference type="NCBI Taxonomy" id="1068590"/>
    <lineage>
        <taxon>Bacteria</taxon>
        <taxon>Pseudomonadati</taxon>
        <taxon>Pseudomonadota</taxon>
        <taxon>Alphaproteobacteria</taxon>
        <taxon>Rickettsiales</taxon>
        <taxon>Rickettsiaceae</taxon>
        <taxon>Rickettsieae</taxon>
        <taxon>Rickettsia</taxon>
        <taxon>spotted fever group</taxon>
    </lineage>
</organism>
<comment type="similarity">
    <text evidence="1">Belongs to the RelB/DinJ antitoxin family.</text>
</comment>
<protein>
    <recommendedName>
        <fullName evidence="5">Damage-inducible protein J</fullName>
    </recommendedName>
</protein>
<keyword evidence="4" id="KW-1185">Reference proteome</keyword>
<sequence length="86" mass="9753">MTKSAFIRARVEPELKEEAENVLDELGITPTQAVTMLYKYVAREHKWPTTIKIPNAVTLKTFESTDNKIGLIASNNTKEMFKKLGI</sequence>
<dbReference type="EMBL" id="JWSW01000021">
    <property type="protein sequence ID" value="KIJ88812.1"/>
    <property type="molecule type" value="Genomic_DNA"/>
</dbReference>
<dbReference type="InterPro" id="IPR013321">
    <property type="entry name" value="Arc_rbn_hlx_hlx"/>
</dbReference>
<dbReference type="Gene3D" id="1.10.1220.10">
    <property type="entry name" value="Met repressor-like"/>
    <property type="match status" value="1"/>
</dbReference>
<dbReference type="NCBIfam" id="TIGR02384">
    <property type="entry name" value="RelB_DinJ"/>
    <property type="match status" value="1"/>
</dbReference>
<dbReference type="PIRSF" id="PIRSF003108">
    <property type="entry name" value="DinJ"/>
    <property type="match status" value="1"/>
</dbReference>
<dbReference type="Pfam" id="PF04221">
    <property type="entry name" value="RelB"/>
    <property type="match status" value="1"/>
</dbReference>
<evidence type="ECO:0000256" key="2">
    <source>
        <dbReference type="ARBA" id="ARBA00022649"/>
    </source>
</evidence>
<dbReference type="AlphaFoldDB" id="A0A0C2LZF8"/>
<dbReference type="PANTHER" id="PTHR38781:SF1">
    <property type="entry name" value="ANTITOXIN DINJ-RELATED"/>
    <property type="match status" value="1"/>
</dbReference>
<dbReference type="GO" id="GO:0000987">
    <property type="term" value="F:cis-regulatory region sequence-specific DNA binding"/>
    <property type="evidence" value="ECO:0007669"/>
    <property type="project" value="InterPro"/>
</dbReference>